<protein>
    <submittedName>
        <fullName evidence="1">Uncharacterized protein</fullName>
    </submittedName>
</protein>
<reference evidence="1" key="1">
    <citation type="submission" date="2017-07" db="EMBL/GenBank/DDBJ databases">
        <title>Taro Niue Genome Assembly and Annotation.</title>
        <authorList>
            <person name="Atibalentja N."/>
            <person name="Keating K."/>
            <person name="Fields C.J."/>
        </authorList>
    </citation>
    <scope>NUCLEOTIDE SEQUENCE</scope>
    <source>
        <strain evidence="1">Niue_2</strain>
        <tissue evidence="1">Leaf</tissue>
    </source>
</reference>
<sequence length="95" mass="10123">MVNMGSLGLGRGRILNASVAGVAFRLPLFGADVCMCAACRAWSGAADVWSVKATPEAVAIRAGEALLDPGKELLWLFRAIWCFGEVLIALSTRER</sequence>
<comment type="caution">
    <text evidence="1">The sequence shown here is derived from an EMBL/GenBank/DDBJ whole genome shotgun (WGS) entry which is preliminary data.</text>
</comment>
<organism evidence="1 2">
    <name type="scientific">Colocasia esculenta</name>
    <name type="common">Wild taro</name>
    <name type="synonym">Arum esculentum</name>
    <dbReference type="NCBI Taxonomy" id="4460"/>
    <lineage>
        <taxon>Eukaryota</taxon>
        <taxon>Viridiplantae</taxon>
        <taxon>Streptophyta</taxon>
        <taxon>Embryophyta</taxon>
        <taxon>Tracheophyta</taxon>
        <taxon>Spermatophyta</taxon>
        <taxon>Magnoliopsida</taxon>
        <taxon>Liliopsida</taxon>
        <taxon>Araceae</taxon>
        <taxon>Aroideae</taxon>
        <taxon>Colocasieae</taxon>
        <taxon>Colocasia</taxon>
    </lineage>
</organism>
<feature type="non-terminal residue" evidence="1">
    <location>
        <position position="1"/>
    </location>
</feature>
<dbReference type="EMBL" id="NMUH01005173">
    <property type="protein sequence ID" value="MQM12024.1"/>
    <property type="molecule type" value="Genomic_DNA"/>
</dbReference>
<gene>
    <name evidence="1" type="ORF">Taro_044934</name>
</gene>
<evidence type="ECO:0000313" key="2">
    <source>
        <dbReference type="Proteomes" id="UP000652761"/>
    </source>
</evidence>
<keyword evidence="2" id="KW-1185">Reference proteome</keyword>
<name>A0A843X408_COLES</name>
<proteinExistence type="predicted"/>
<accession>A0A843X408</accession>
<dbReference type="AlphaFoldDB" id="A0A843X408"/>
<evidence type="ECO:0000313" key="1">
    <source>
        <dbReference type="EMBL" id="MQM12024.1"/>
    </source>
</evidence>
<dbReference type="Proteomes" id="UP000652761">
    <property type="component" value="Unassembled WGS sequence"/>
</dbReference>